<feature type="transmembrane region" description="Helical" evidence="1">
    <location>
        <begin position="25"/>
        <end position="46"/>
    </location>
</feature>
<accession>A0ABU2DRP9</accession>
<evidence type="ECO:0000313" key="3">
    <source>
        <dbReference type="Proteomes" id="UP001251870"/>
    </source>
</evidence>
<protein>
    <submittedName>
        <fullName evidence="2">Preprotein translocase subunit YajC</fullName>
    </submittedName>
</protein>
<organism evidence="2 3">
    <name type="scientific">Nesterenkonia aerolata</name>
    <dbReference type="NCBI Taxonomy" id="3074079"/>
    <lineage>
        <taxon>Bacteria</taxon>
        <taxon>Bacillati</taxon>
        <taxon>Actinomycetota</taxon>
        <taxon>Actinomycetes</taxon>
        <taxon>Micrococcales</taxon>
        <taxon>Micrococcaceae</taxon>
        <taxon>Nesterenkonia</taxon>
    </lineage>
</organism>
<dbReference type="RefSeq" id="WP_310548148.1">
    <property type="nucleotide sequence ID" value="NZ_JAVKGR010000005.1"/>
</dbReference>
<evidence type="ECO:0000313" key="2">
    <source>
        <dbReference type="EMBL" id="MDR8019154.1"/>
    </source>
</evidence>
<sequence length="128" mass="13764">MTQTFDDASLPSSLMTLLAGGGGEAAGFDPFLLIMFAIMVIFVIVIMRRGKKMRDKQLDAMTGAVIGAEVLLAGGVVGTVISRDEERRRVTVEFSSGDRVDFLLQAVQQVLEPAATAQDEDPTASEER</sequence>
<keyword evidence="1" id="KW-0472">Membrane</keyword>
<keyword evidence="1" id="KW-0812">Transmembrane</keyword>
<proteinExistence type="predicted"/>
<keyword evidence="3" id="KW-1185">Reference proteome</keyword>
<reference evidence="2 3" key="1">
    <citation type="submission" date="2023-09" db="EMBL/GenBank/DDBJ databases">
        <title>Description of three actinobacteria isolated from air of manufacturing shop in a pharmaceutical factory.</title>
        <authorList>
            <person name="Zhang D.-F."/>
        </authorList>
    </citation>
    <scope>NUCLEOTIDE SEQUENCE [LARGE SCALE GENOMIC DNA]</scope>
    <source>
        <strain evidence="2 3">LY-0111</strain>
    </source>
</reference>
<dbReference type="Pfam" id="PF02699">
    <property type="entry name" value="YajC"/>
    <property type="match status" value="1"/>
</dbReference>
<evidence type="ECO:0000256" key="1">
    <source>
        <dbReference type="SAM" id="Phobius"/>
    </source>
</evidence>
<dbReference type="SMART" id="SM01323">
    <property type="entry name" value="YajC"/>
    <property type="match status" value="1"/>
</dbReference>
<feature type="transmembrane region" description="Helical" evidence="1">
    <location>
        <begin position="58"/>
        <end position="81"/>
    </location>
</feature>
<name>A0ABU2DRP9_9MICC</name>
<comment type="caution">
    <text evidence="2">The sequence shown here is derived from an EMBL/GenBank/DDBJ whole genome shotgun (WGS) entry which is preliminary data.</text>
</comment>
<dbReference type="InterPro" id="IPR003849">
    <property type="entry name" value="Preprotein_translocase_YajC"/>
</dbReference>
<dbReference type="Proteomes" id="UP001251870">
    <property type="component" value="Unassembled WGS sequence"/>
</dbReference>
<gene>
    <name evidence="2" type="ORF">RIL96_06205</name>
</gene>
<dbReference type="EMBL" id="JAVKGR010000005">
    <property type="protein sequence ID" value="MDR8019154.1"/>
    <property type="molecule type" value="Genomic_DNA"/>
</dbReference>
<keyword evidence="1" id="KW-1133">Transmembrane helix</keyword>